<dbReference type="InterPro" id="IPR002347">
    <property type="entry name" value="SDR_fam"/>
</dbReference>
<sequence>MKKVTGIILAGGSGNRFEADVPKQFCLLNGSMVIEHAVATFRTSGLFNKIIVALSPEWLDHPRAAIGDVNIAGGNTRNESTWNALQACDPDTDYVIIHDAARPFVTEQILKDCVDALRENDAVDVCIPADDTIVKVADGFVESIPDRSKLMRGQTPQGFRFGALHEAYQANLGRLTATDDVGIFLRSGGRCKVVQGSPFNLKITYPHDLFVAERILQYQPGNPNPQLNLRGKQILLLGATGGIGSVVHELLRTHGAVVTTPTRHEWDLASPTIPPAFLRPWDAVIHSAGVLSNASSAMDVDSLFAVNFRSVVSVTDLARRAMRGGAIVVVGSSSATKGRENIPLYAASKAAVNNFVEGIAPVLARECQVKINCINPGCVNTRMITTSRVTNKDPLDPTEVAELIVAYTQPLDTGQVVNLRKYVPVASRGGARLVRQVA</sequence>
<name>B1ZRQ2_OPITP</name>
<dbReference type="SUPFAM" id="SSF53448">
    <property type="entry name" value="Nucleotide-diphospho-sugar transferases"/>
    <property type="match status" value="1"/>
</dbReference>
<dbReference type="eggNOG" id="COG1211">
    <property type="taxonomic scope" value="Bacteria"/>
</dbReference>
<dbReference type="HAMAP" id="MF_00108">
    <property type="entry name" value="IspD"/>
    <property type="match status" value="1"/>
</dbReference>
<evidence type="ECO:0000256" key="5">
    <source>
        <dbReference type="ARBA" id="ARBA00022695"/>
    </source>
</evidence>
<comment type="catalytic activity">
    <reaction evidence="1 7">
        <text>2-C-methyl-D-erythritol 4-phosphate + CTP + H(+) = 4-CDP-2-C-methyl-D-erythritol + diphosphate</text>
        <dbReference type="Rhea" id="RHEA:13429"/>
        <dbReference type="ChEBI" id="CHEBI:15378"/>
        <dbReference type="ChEBI" id="CHEBI:33019"/>
        <dbReference type="ChEBI" id="CHEBI:37563"/>
        <dbReference type="ChEBI" id="CHEBI:57823"/>
        <dbReference type="ChEBI" id="CHEBI:58262"/>
        <dbReference type="EC" id="2.7.7.60"/>
    </reaction>
</comment>
<proteinExistence type="inferred from homology"/>
<keyword evidence="9" id="KW-1185">Reference proteome</keyword>
<dbReference type="NCBIfam" id="TIGR00453">
    <property type="entry name" value="ispD"/>
    <property type="match status" value="1"/>
</dbReference>
<dbReference type="Gene3D" id="3.40.50.720">
    <property type="entry name" value="NAD(P)-binding Rossmann-like Domain"/>
    <property type="match status" value="1"/>
</dbReference>
<feature type="site" description="Transition state stabilizer" evidence="7">
    <location>
        <position position="23"/>
    </location>
</feature>
<dbReference type="eggNOG" id="COG0300">
    <property type="taxonomic scope" value="Bacteria"/>
</dbReference>
<dbReference type="InterPro" id="IPR050088">
    <property type="entry name" value="IspD/TarI_cytidylyltransf_bact"/>
</dbReference>
<dbReference type="AlphaFoldDB" id="B1ZRQ2"/>
<dbReference type="PRINTS" id="PR00081">
    <property type="entry name" value="GDHRDH"/>
</dbReference>
<keyword evidence="6 7" id="KW-0414">Isoprene biosynthesis</keyword>
<evidence type="ECO:0000313" key="8">
    <source>
        <dbReference type="EMBL" id="ACB73745.1"/>
    </source>
</evidence>
<feature type="site" description="Positions MEP for the nucleophilic attack" evidence="7">
    <location>
        <position position="202"/>
    </location>
</feature>
<dbReference type="InterPro" id="IPR001228">
    <property type="entry name" value="IspD"/>
</dbReference>
<dbReference type="EC" id="2.7.7.60" evidence="7"/>
<dbReference type="KEGG" id="ote:Oter_0455"/>
<dbReference type="EMBL" id="CP001032">
    <property type="protein sequence ID" value="ACB73745.1"/>
    <property type="molecule type" value="Genomic_DNA"/>
</dbReference>
<keyword evidence="4 7" id="KW-0808">Transferase</keyword>
<dbReference type="STRING" id="452637.Oter_0455"/>
<reference evidence="8 9" key="1">
    <citation type="journal article" date="2011" name="J. Bacteriol.">
        <title>Genome sequence of the verrucomicrobium Opitutus terrae PB90-1, an abundant inhabitant of rice paddy soil ecosystems.</title>
        <authorList>
            <person name="van Passel M.W."/>
            <person name="Kant R."/>
            <person name="Palva A."/>
            <person name="Copeland A."/>
            <person name="Lucas S."/>
            <person name="Lapidus A."/>
            <person name="Glavina del Rio T."/>
            <person name="Pitluck S."/>
            <person name="Goltsman E."/>
            <person name="Clum A."/>
            <person name="Sun H."/>
            <person name="Schmutz J."/>
            <person name="Larimer F.W."/>
            <person name="Land M.L."/>
            <person name="Hauser L."/>
            <person name="Kyrpides N."/>
            <person name="Mikhailova N."/>
            <person name="Richardson P.P."/>
            <person name="Janssen P.H."/>
            <person name="de Vos W.M."/>
            <person name="Smidt H."/>
        </authorList>
    </citation>
    <scope>NUCLEOTIDE SEQUENCE [LARGE SCALE GENOMIC DNA]</scope>
    <source>
        <strain evidence="9">DSM 11246 / JCM 15787 / PB90-1</strain>
    </source>
</reference>
<dbReference type="PANTHER" id="PTHR32125">
    <property type="entry name" value="2-C-METHYL-D-ERYTHRITOL 4-PHOSPHATE CYTIDYLYLTRANSFERASE, CHLOROPLASTIC"/>
    <property type="match status" value="1"/>
</dbReference>
<dbReference type="SUPFAM" id="SSF51735">
    <property type="entry name" value="NAD(P)-binding Rossmann-fold domains"/>
    <property type="match status" value="1"/>
</dbReference>
<evidence type="ECO:0000313" key="9">
    <source>
        <dbReference type="Proteomes" id="UP000007013"/>
    </source>
</evidence>
<dbReference type="InterPro" id="IPR036291">
    <property type="entry name" value="NAD(P)-bd_dom_sf"/>
</dbReference>
<protein>
    <recommendedName>
        <fullName evidence="7">2-C-methyl-D-erythritol 4-phosphate cytidylyltransferase</fullName>
        <ecNumber evidence="7">2.7.7.60</ecNumber>
    </recommendedName>
    <alternativeName>
        <fullName evidence="7">4-diphosphocytidyl-2C-methyl-D-erythritol synthase</fullName>
    </alternativeName>
    <alternativeName>
        <fullName evidence="7">MEP cytidylyltransferase</fullName>
        <shortName evidence="7">MCT</shortName>
    </alternativeName>
</protein>
<dbReference type="GO" id="GO:0019288">
    <property type="term" value="P:isopentenyl diphosphate biosynthetic process, methylerythritol 4-phosphate pathway"/>
    <property type="evidence" value="ECO:0007669"/>
    <property type="project" value="UniProtKB-UniRule"/>
</dbReference>
<comment type="function">
    <text evidence="7">Catalyzes the formation of 4-diphosphocytidyl-2-C-methyl-D-erythritol from CTP and 2-C-methyl-D-erythritol 4-phosphate (MEP).</text>
</comment>
<evidence type="ECO:0000256" key="6">
    <source>
        <dbReference type="ARBA" id="ARBA00023229"/>
    </source>
</evidence>
<dbReference type="InterPro" id="IPR034683">
    <property type="entry name" value="IspD/TarI"/>
</dbReference>
<feature type="site" description="Transition state stabilizer" evidence="7">
    <location>
        <position position="16"/>
    </location>
</feature>
<dbReference type="FunFam" id="3.90.550.10:FF:000003">
    <property type="entry name" value="2-C-methyl-D-erythritol 4-phosphate cytidylyltransferase"/>
    <property type="match status" value="1"/>
</dbReference>
<evidence type="ECO:0000256" key="3">
    <source>
        <dbReference type="ARBA" id="ARBA00009789"/>
    </source>
</evidence>
<dbReference type="UniPathway" id="UPA00056">
    <property type="reaction ID" value="UER00093"/>
</dbReference>
<evidence type="ECO:0000256" key="1">
    <source>
        <dbReference type="ARBA" id="ARBA00001282"/>
    </source>
</evidence>
<dbReference type="OrthoDB" id="9806837at2"/>
<dbReference type="InterPro" id="IPR020904">
    <property type="entry name" value="Sc_DH/Rdtase_CS"/>
</dbReference>
<dbReference type="InterPro" id="IPR029044">
    <property type="entry name" value="Nucleotide-diphossugar_trans"/>
</dbReference>
<dbReference type="PANTHER" id="PTHR32125:SF4">
    <property type="entry name" value="2-C-METHYL-D-ERYTHRITOL 4-PHOSPHATE CYTIDYLYLTRANSFERASE, CHLOROPLASTIC"/>
    <property type="match status" value="1"/>
</dbReference>
<dbReference type="CDD" id="cd05233">
    <property type="entry name" value="SDR_c"/>
    <property type="match status" value="1"/>
</dbReference>
<comment type="similarity">
    <text evidence="3 7">Belongs to the IspD/TarI cytidylyltransferase family. IspD subfamily.</text>
</comment>
<evidence type="ECO:0000256" key="2">
    <source>
        <dbReference type="ARBA" id="ARBA00004787"/>
    </source>
</evidence>
<dbReference type="GO" id="GO:0050518">
    <property type="term" value="F:2-C-methyl-D-erythritol 4-phosphate cytidylyltransferase activity"/>
    <property type="evidence" value="ECO:0007669"/>
    <property type="project" value="UniProtKB-UniRule"/>
</dbReference>
<organism evidence="8 9">
    <name type="scientific">Opitutus terrae (strain DSM 11246 / JCM 15787 / PB90-1)</name>
    <dbReference type="NCBI Taxonomy" id="452637"/>
    <lineage>
        <taxon>Bacteria</taxon>
        <taxon>Pseudomonadati</taxon>
        <taxon>Verrucomicrobiota</taxon>
        <taxon>Opitutia</taxon>
        <taxon>Opitutales</taxon>
        <taxon>Opitutaceae</taxon>
        <taxon>Opitutus</taxon>
    </lineage>
</organism>
<dbReference type="Pfam" id="PF00106">
    <property type="entry name" value="adh_short"/>
    <property type="match status" value="1"/>
</dbReference>
<dbReference type="Gene3D" id="3.90.550.10">
    <property type="entry name" value="Spore Coat Polysaccharide Biosynthesis Protein SpsA, Chain A"/>
    <property type="match status" value="1"/>
</dbReference>
<dbReference type="CDD" id="cd02516">
    <property type="entry name" value="CDP-ME_synthetase"/>
    <property type="match status" value="1"/>
</dbReference>
<dbReference type="Proteomes" id="UP000007013">
    <property type="component" value="Chromosome"/>
</dbReference>
<dbReference type="RefSeq" id="WP_012373283.1">
    <property type="nucleotide sequence ID" value="NC_010571.1"/>
</dbReference>
<dbReference type="PROSITE" id="PS01295">
    <property type="entry name" value="ISPD"/>
    <property type="match status" value="1"/>
</dbReference>
<gene>
    <name evidence="7" type="primary">ispD</name>
    <name evidence="8" type="ordered locus">Oter_0455</name>
</gene>
<evidence type="ECO:0000256" key="4">
    <source>
        <dbReference type="ARBA" id="ARBA00022679"/>
    </source>
</evidence>
<feature type="site" description="Positions MEP for the nucleophilic attack" evidence="7">
    <location>
        <position position="147"/>
    </location>
</feature>
<keyword evidence="5 7" id="KW-0548">Nucleotidyltransferase</keyword>
<dbReference type="Pfam" id="PF01128">
    <property type="entry name" value="IspD"/>
    <property type="match status" value="1"/>
</dbReference>
<accession>B1ZRQ2</accession>
<dbReference type="PROSITE" id="PS00061">
    <property type="entry name" value="ADH_SHORT"/>
    <property type="match status" value="1"/>
</dbReference>
<dbReference type="InterPro" id="IPR018294">
    <property type="entry name" value="ISPD_synthase_CS"/>
</dbReference>
<evidence type="ECO:0000256" key="7">
    <source>
        <dbReference type="HAMAP-Rule" id="MF_00108"/>
    </source>
</evidence>
<comment type="pathway">
    <text evidence="2 7">Isoprenoid biosynthesis; isopentenyl diphosphate biosynthesis via DXP pathway; isopentenyl diphosphate from 1-deoxy-D-xylulose 5-phosphate: step 2/6.</text>
</comment>
<dbReference type="HOGENOM" id="CLU_049603_0_0_0"/>